<dbReference type="PANTHER" id="PTHR33164">
    <property type="entry name" value="TRANSCRIPTIONAL REGULATOR, MARR FAMILY"/>
    <property type="match status" value="1"/>
</dbReference>
<gene>
    <name evidence="2" type="ORF">V6590_10180</name>
</gene>
<evidence type="ECO:0000313" key="2">
    <source>
        <dbReference type="EMBL" id="MEH7828517.1"/>
    </source>
</evidence>
<organism evidence="2 3">
    <name type="scientific">Gemmobacter denitrificans</name>
    <dbReference type="NCBI Taxonomy" id="3123040"/>
    <lineage>
        <taxon>Bacteria</taxon>
        <taxon>Pseudomonadati</taxon>
        <taxon>Pseudomonadota</taxon>
        <taxon>Alphaproteobacteria</taxon>
        <taxon>Rhodobacterales</taxon>
        <taxon>Paracoccaceae</taxon>
        <taxon>Gemmobacter</taxon>
    </lineage>
</organism>
<dbReference type="Proteomes" id="UP001431963">
    <property type="component" value="Unassembled WGS sequence"/>
</dbReference>
<dbReference type="InterPro" id="IPR039422">
    <property type="entry name" value="MarR/SlyA-like"/>
</dbReference>
<proteinExistence type="predicted"/>
<dbReference type="SMART" id="SM00347">
    <property type="entry name" value="HTH_MARR"/>
    <property type="match status" value="1"/>
</dbReference>
<dbReference type="RefSeq" id="WP_335422546.1">
    <property type="nucleotide sequence ID" value="NZ_JBALHR010000005.1"/>
</dbReference>
<dbReference type="SUPFAM" id="SSF46785">
    <property type="entry name" value="Winged helix' DNA-binding domain"/>
    <property type="match status" value="1"/>
</dbReference>
<comment type="caution">
    <text evidence="2">The sequence shown here is derived from an EMBL/GenBank/DDBJ whole genome shotgun (WGS) entry which is preliminary data.</text>
</comment>
<name>A0ABU8BW65_9RHOB</name>
<sequence>MTLPADSDSFDLERFLPYLLNQAAEATSHSFHATYRQDYGMTRTQWRVMANLGKFGAMTARDICAISHIEKTKVSRAVAALEVEGWLSRATSQQDRRAEILSLTDAGRDVFRRLGQRAIAYDADLRSQLGAEAATRLETVLRSLIAQAGQGETAED</sequence>
<dbReference type="InterPro" id="IPR036388">
    <property type="entry name" value="WH-like_DNA-bd_sf"/>
</dbReference>
<dbReference type="PRINTS" id="PR00598">
    <property type="entry name" value="HTHMARR"/>
</dbReference>
<protein>
    <submittedName>
        <fullName evidence="2">MarR family winged helix-turn-helix transcriptional regulator</fullName>
    </submittedName>
</protein>
<evidence type="ECO:0000259" key="1">
    <source>
        <dbReference type="PROSITE" id="PS50995"/>
    </source>
</evidence>
<feature type="domain" description="HTH marR-type" evidence="1">
    <location>
        <begin position="13"/>
        <end position="146"/>
    </location>
</feature>
<dbReference type="EMBL" id="JBALHR010000005">
    <property type="protein sequence ID" value="MEH7828517.1"/>
    <property type="molecule type" value="Genomic_DNA"/>
</dbReference>
<dbReference type="InterPro" id="IPR000835">
    <property type="entry name" value="HTH_MarR-typ"/>
</dbReference>
<dbReference type="PANTHER" id="PTHR33164:SF43">
    <property type="entry name" value="HTH-TYPE TRANSCRIPTIONAL REPRESSOR YETL"/>
    <property type="match status" value="1"/>
</dbReference>
<evidence type="ECO:0000313" key="3">
    <source>
        <dbReference type="Proteomes" id="UP001431963"/>
    </source>
</evidence>
<reference evidence="2" key="1">
    <citation type="submission" date="2024-02" db="EMBL/GenBank/DDBJ databases">
        <title>Genome sequences of strain Gemmobacter sp. JM10B15.</title>
        <authorList>
            <person name="Zhang M."/>
        </authorList>
    </citation>
    <scope>NUCLEOTIDE SEQUENCE</scope>
    <source>
        <strain evidence="2">JM10B15</strain>
    </source>
</reference>
<dbReference type="Gene3D" id="1.10.10.10">
    <property type="entry name" value="Winged helix-like DNA-binding domain superfamily/Winged helix DNA-binding domain"/>
    <property type="match status" value="1"/>
</dbReference>
<dbReference type="InterPro" id="IPR036390">
    <property type="entry name" value="WH_DNA-bd_sf"/>
</dbReference>
<keyword evidence="3" id="KW-1185">Reference proteome</keyword>
<dbReference type="PROSITE" id="PS50995">
    <property type="entry name" value="HTH_MARR_2"/>
    <property type="match status" value="1"/>
</dbReference>
<dbReference type="Pfam" id="PF12802">
    <property type="entry name" value="MarR_2"/>
    <property type="match status" value="1"/>
</dbReference>
<accession>A0ABU8BW65</accession>